<sequence>MEALPSPERLGTTKFLDSYSAERVPVVAGMLGKTTAYMHQTFSNVENKGEGWKRDWTIRQFGINYRGSPIVLEGRYRGATEPIDSYRSGDDRTVHAGDRAPEAPGLQLADGRITSIFDFLDYVSHVVVIFGRGPTSVTENLCYPSRLVKSVLILPAGDSLGSDVGSIQDHTVLDAGGFAYRHYKVEEGDGLVVIIRPDGVPSLRVNQT</sequence>
<dbReference type="Proteomes" id="UP001383192">
    <property type="component" value="Unassembled WGS sequence"/>
</dbReference>
<dbReference type="AlphaFoldDB" id="A0AAW0DKH6"/>
<protein>
    <submittedName>
        <fullName evidence="1">Uncharacterized protein</fullName>
    </submittedName>
</protein>
<name>A0AAW0DKH6_9AGAR</name>
<reference evidence="1 2" key="1">
    <citation type="submission" date="2024-01" db="EMBL/GenBank/DDBJ databases">
        <title>A draft genome for a cacao thread blight-causing isolate of Paramarasmius palmivorus.</title>
        <authorList>
            <person name="Baruah I.K."/>
            <person name="Bukari Y."/>
            <person name="Amoako-Attah I."/>
            <person name="Meinhardt L.W."/>
            <person name="Bailey B.A."/>
            <person name="Cohen S.P."/>
        </authorList>
    </citation>
    <scope>NUCLEOTIDE SEQUENCE [LARGE SCALE GENOMIC DNA]</scope>
    <source>
        <strain evidence="1 2">GH-12</strain>
    </source>
</reference>
<dbReference type="EMBL" id="JAYKXP010000012">
    <property type="protein sequence ID" value="KAK7051549.1"/>
    <property type="molecule type" value="Genomic_DNA"/>
</dbReference>
<comment type="caution">
    <text evidence="1">The sequence shown here is derived from an EMBL/GenBank/DDBJ whole genome shotgun (WGS) entry which is preliminary data.</text>
</comment>
<dbReference type="Gene3D" id="3.40.30.120">
    <property type="match status" value="1"/>
</dbReference>
<keyword evidence="2" id="KW-1185">Reference proteome</keyword>
<evidence type="ECO:0000313" key="1">
    <source>
        <dbReference type="EMBL" id="KAK7051549.1"/>
    </source>
</evidence>
<dbReference type="InterPro" id="IPR036249">
    <property type="entry name" value="Thioredoxin-like_sf"/>
</dbReference>
<proteinExistence type="predicted"/>
<dbReference type="SUPFAM" id="SSF52833">
    <property type="entry name" value="Thioredoxin-like"/>
    <property type="match status" value="1"/>
</dbReference>
<accession>A0AAW0DKH6</accession>
<organism evidence="1 2">
    <name type="scientific">Paramarasmius palmivorus</name>
    <dbReference type="NCBI Taxonomy" id="297713"/>
    <lineage>
        <taxon>Eukaryota</taxon>
        <taxon>Fungi</taxon>
        <taxon>Dikarya</taxon>
        <taxon>Basidiomycota</taxon>
        <taxon>Agaricomycotina</taxon>
        <taxon>Agaricomycetes</taxon>
        <taxon>Agaricomycetidae</taxon>
        <taxon>Agaricales</taxon>
        <taxon>Marasmiineae</taxon>
        <taxon>Marasmiaceae</taxon>
        <taxon>Paramarasmius</taxon>
    </lineage>
</organism>
<evidence type="ECO:0000313" key="2">
    <source>
        <dbReference type="Proteomes" id="UP001383192"/>
    </source>
</evidence>
<gene>
    <name evidence="1" type="ORF">VNI00_004528</name>
</gene>